<evidence type="ECO:0000313" key="1">
    <source>
        <dbReference type="EMBL" id="KAA9321942.1"/>
    </source>
</evidence>
<name>A0A5N1I8M0_LACJE</name>
<sequence>MDIFKGVLTLTEELNKNNDEFEVVVPEANREEMPKAEFKEQPAYLVNFANFYIAKYNQNDLEIMGSFDKKGNILDINTYLLNNINFSRKELVKHVLNVHDYNFKSLLDEVVAKSNIDPESFATFEDWDKWYEAERNQIPGSLS</sequence>
<organism evidence="1 2">
    <name type="scientific">Lactobacillus jensenii</name>
    <dbReference type="NCBI Taxonomy" id="109790"/>
    <lineage>
        <taxon>Bacteria</taxon>
        <taxon>Bacillati</taxon>
        <taxon>Bacillota</taxon>
        <taxon>Bacilli</taxon>
        <taxon>Lactobacillales</taxon>
        <taxon>Lactobacillaceae</taxon>
        <taxon>Lactobacillus</taxon>
    </lineage>
</organism>
<dbReference type="RefSeq" id="WP_006588681.1">
    <property type="nucleotide sequence ID" value="NZ_CATOUV010000001.1"/>
</dbReference>
<dbReference type="GeneID" id="31742335"/>
<proteinExistence type="predicted"/>
<dbReference type="Proteomes" id="UP000327236">
    <property type="component" value="Unassembled WGS sequence"/>
</dbReference>
<dbReference type="EMBL" id="VYWW01000024">
    <property type="protein sequence ID" value="KAA9321942.1"/>
    <property type="molecule type" value="Genomic_DNA"/>
</dbReference>
<reference evidence="1 2" key="1">
    <citation type="submission" date="2019-09" db="EMBL/GenBank/DDBJ databases">
        <title>Draft genome sequence assemblies of isolates from the urinary tract.</title>
        <authorList>
            <person name="Mores C.R."/>
            <person name="Putonti C."/>
            <person name="Wolfe A.J."/>
        </authorList>
    </citation>
    <scope>NUCLEOTIDE SEQUENCE [LARGE SCALE GENOMIC DNA]</scope>
    <source>
        <strain evidence="1 2">UMB246</strain>
    </source>
</reference>
<comment type="caution">
    <text evidence="1">The sequence shown here is derived from an EMBL/GenBank/DDBJ whole genome shotgun (WGS) entry which is preliminary data.</text>
</comment>
<dbReference type="OrthoDB" id="2299173at2"/>
<dbReference type="KEGG" id="lje:BUE77_01300"/>
<accession>A0A5N1I8M0</accession>
<dbReference type="AlphaFoldDB" id="A0A5N1I8M0"/>
<evidence type="ECO:0000313" key="2">
    <source>
        <dbReference type="Proteomes" id="UP000327236"/>
    </source>
</evidence>
<gene>
    <name evidence="1" type="ORF">F6H94_05850</name>
</gene>
<protein>
    <submittedName>
        <fullName evidence="1">Uncharacterized protein</fullName>
    </submittedName>
</protein>